<gene>
    <name evidence="7" type="ORF">PENARI_c020G11215</name>
</gene>
<dbReference type="PIRSF" id="PIRSF006157">
    <property type="entry name" value="Doxgns_DODA"/>
    <property type="match status" value="1"/>
</dbReference>
<dbReference type="CDD" id="cd07363">
    <property type="entry name" value="45_DOPA_Dioxygenase"/>
    <property type="match status" value="1"/>
</dbReference>
<dbReference type="PANTHER" id="PTHR30096:SF0">
    <property type="entry name" value="4,5-DOPA DIOXYGENASE EXTRADIOL-LIKE PROTEIN"/>
    <property type="match status" value="1"/>
</dbReference>
<dbReference type="InterPro" id="IPR004183">
    <property type="entry name" value="Xdiol_dOase_suB"/>
</dbReference>
<comment type="similarity">
    <text evidence="2">Belongs to the DODA-type extradiol aromatic ring-opening dioxygenase family.</text>
</comment>
<evidence type="ECO:0000256" key="1">
    <source>
        <dbReference type="ARBA" id="ARBA00001947"/>
    </source>
</evidence>
<dbReference type="GeneID" id="34579843"/>
<accession>A0A1F5L9F8</accession>
<evidence type="ECO:0000256" key="2">
    <source>
        <dbReference type="ARBA" id="ARBA00007581"/>
    </source>
</evidence>
<dbReference type="InterPro" id="IPR014436">
    <property type="entry name" value="Extradiol_dOase_DODA"/>
</dbReference>
<evidence type="ECO:0000313" key="7">
    <source>
        <dbReference type="EMBL" id="OGE49579.1"/>
    </source>
</evidence>
<evidence type="ECO:0000256" key="3">
    <source>
        <dbReference type="ARBA" id="ARBA00022723"/>
    </source>
</evidence>
<keyword evidence="5" id="KW-0560">Oxidoreductase</keyword>
<dbReference type="Proteomes" id="UP000177622">
    <property type="component" value="Unassembled WGS sequence"/>
</dbReference>
<organism evidence="7 8">
    <name type="scientific">Penicillium arizonense</name>
    <dbReference type="NCBI Taxonomy" id="1835702"/>
    <lineage>
        <taxon>Eukaryota</taxon>
        <taxon>Fungi</taxon>
        <taxon>Dikarya</taxon>
        <taxon>Ascomycota</taxon>
        <taxon>Pezizomycotina</taxon>
        <taxon>Eurotiomycetes</taxon>
        <taxon>Eurotiomycetidae</taxon>
        <taxon>Eurotiales</taxon>
        <taxon>Aspergillaceae</taxon>
        <taxon>Penicillium</taxon>
    </lineage>
</organism>
<sequence length="281" mass="30826">MAASKPLRVPSMFVSHGAGPFPLFEEGWETWRLSVSKLGSKLDGAKGIIVISAHWETDEPHLTSSANPGLYYDYENPPEGLVLPQRVFEEKYPVAGNRELTAYVAQHLRSNGYRPVLDEKRGLDHGVFVPLKTMRPQADIPVVQLSVLRGGNEQETTDRNLKLGQALVHFRELGYAVIGSGGSYHDFGAAFKAMAEGLPIPAAADEFETYLVSVASITGGDERAQALRNWRKAPSSYVAHVEGHADHFWPFLIAAGSGGNNPGKRVELVRNVVGPMSFFEW</sequence>
<name>A0A1F5L9F8_PENAI</name>
<reference evidence="7 8" key="1">
    <citation type="journal article" date="2016" name="Sci. Rep.">
        <title>Penicillium arizonense, a new, genome sequenced fungal species, reveals a high chemical diversity in secreted metabolites.</title>
        <authorList>
            <person name="Grijseels S."/>
            <person name="Nielsen J.C."/>
            <person name="Randelovic M."/>
            <person name="Nielsen J."/>
            <person name="Nielsen K.F."/>
            <person name="Workman M."/>
            <person name="Frisvad J.C."/>
        </authorList>
    </citation>
    <scope>NUCLEOTIDE SEQUENCE [LARGE SCALE GENOMIC DNA]</scope>
    <source>
        <strain evidence="7 8">CBS 141311</strain>
    </source>
</reference>
<dbReference type="OrthoDB" id="7396853at2759"/>
<protein>
    <recommendedName>
        <fullName evidence="6">Extradiol ring-cleavage dioxygenase class III enzyme subunit B domain-containing protein</fullName>
    </recommendedName>
</protein>
<comment type="caution">
    <text evidence="7">The sequence shown here is derived from an EMBL/GenBank/DDBJ whole genome shotgun (WGS) entry which is preliminary data.</text>
</comment>
<evidence type="ECO:0000256" key="5">
    <source>
        <dbReference type="ARBA" id="ARBA00023002"/>
    </source>
</evidence>
<keyword evidence="4" id="KW-0862">Zinc</keyword>
<dbReference type="GO" id="GO:0016702">
    <property type="term" value="F:oxidoreductase activity, acting on single donors with incorporation of molecular oxygen, incorporation of two atoms of oxygen"/>
    <property type="evidence" value="ECO:0007669"/>
    <property type="project" value="UniProtKB-ARBA"/>
</dbReference>
<evidence type="ECO:0000313" key="8">
    <source>
        <dbReference type="Proteomes" id="UP000177622"/>
    </source>
</evidence>
<dbReference type="GO" id="GO:0008198">
    <property type="term" value="F:ferrous iron binding"/>
    <property type="evidence" value="ECO:0007669"/>
    <property type="project" value="InterPro"/>
</dbReference>
<dbReference type="EMBL" id="LXJU01000020">
    <property type="protein sequence ID" value="OGE49579.1"/>
    <property type="molecule type" value="Genomic_DNA"/>
</dbReference>
<keyword evidence="8" id="KW-1185">Reference proteome</keyword>
<dbReference type="Pfam" id="PF02900">
    <property type="entry name" value="LigB"/>
    <property type="match status" value="1"/>
</dbReference>
<dbReference type="RefSeq" id="XP_022485030.1">
    <property type="nucleotide sequence ID" value="XM_022635109.1"/>
</dbReference>
<evidence type="ECO:0000259" key="6">
    <source>
        <dbReference type="Pfam" id="PF02900"/>
    </source>
</evidence>
<proteinExistence type="inferred from homology"/>
<dbReference type="PANTHER" id="PTHR30096">
    <property type="entry name" value="4,5-DOPA DIOXYGENASE EXTRADIOL-LIKE PROTEIN"/>
    <property type="match status" value="1"/>
</dbReference>
<feature type="domain" description="Extradiol ring-cleavage dioxygenase class III enzyme subunit B" evidence="6">
    <location>
        <begin position="44"/>
        <end position="265"/>
    </location>
</feature>
<keyword evidence="3" id="KW-0479">Metal-binding</keyword>
<dbReference type="GO" id="GO:0008270">
    <property type="term" value="F:zinc ion binding"/>
    <property type="evidence" value="ECO:0007669"/>
    <property type="project" value="InterPro"/>
</dbReference>
<evidence type="ECO:0000256" key="4">
    <source>
        <dbReference type="ARBA" id="ARBA00022833"/>
    </source>
</evidence>
<dbReference type="AlphaFoldDB" id="A0A1F5L9F8"/>
<dbReference type="SUPFAM" id="SSF53213">
    <property type="entry name" value="LigB-like"/>
    <property type="match status" value="1"/>
</dbReference>
<comment type="cofactor">
    <cofactor evidence="1">
        <name>Zn(2+)</name>
        <dbReference type="ChEBI" id="CHEBI:29105"/>
    </cofactor>
</comment>
<dbReference type="Gene3D" id="3.40.830.10">
    <property type="entry name" value="LigB-like"/>
    <property type="match status" value="1"/>
</dbReference>